<reference evidence="10" key="1">
    <citation type="submission" date="2021-04" db="EMBL/GenBank/DDBJ databases">
        <authorList>
            <consortium name="Molecular Ecology Group"/>
        </authorList>
    </citation>
    <scope>NUCLEOTIDE SEQUENCE</scope>
</reference>
<evidence type="ECO:0000313" key="10">
    <source>
        <dbReference type="EMBL" id="CAG5121431.1"/>
    </source>
</evidence>
<dbReference type="EMBL" id="CAJHNH020001087">
    <property type="protein sequence ID" value="CAG5121431.1"/>
    <property type="molecule type" value="Genomic_DNA"/>
</dbReference>
<feature type="signal peptide" evidence="7">
    <location>
        <begin position="1"/>
        <end position="17"/>
    </location>
</feature>
<evidence type="ECO:0000259" key="8">
    <source>
        <dbReference type="Pfam" id="PF01082"/>
    </source>
</evidence>
<comment type="caution">
    <text evidence="10">The sequence shown here is derived from an EMBL/GenBank/DDBJ whole genome shotgun (WGS) entry which is preliminary data.</text>
</comment>
<keyword evidence="7" id="KW-0732">Signal</keyword>
<dbReference type="PANTHER" id="PTHR10157">
    <property type="entry name" value="DOPAMINE BETA HYDROXYLASE RELATED"/>
    <property type="match status" value="1"/>
</dbReference>
<dbReference type="Pfam" id="PF03712">
    <property type="entry name" value="Cu2_monoox_C"/>
    <property type="match status" value="1"/>
</dbReference>
<dbReference type="GO" id="GO:0005507">
    <property type="term" value="F:copper ion binding"/>
    <property type="evidence" value="ECO:0007669"/>
    <property type="project" value="InterPro"/>
</dbReference>
<feature type="chain" id="PRO_5035893715" description="Peptidylglycine monooxygenase" evidence="7">
    <location>
        <begin position="18"/>
        <end position="436"/>
    </location>
</feature>
<evidence type="ECO:0000256" key="6">
    <source>
        <dbReference type="ARBA" id="ARBA00023180"/>
    </source>
</evidence>
<dbReference type="InterPro" id="IPR008977">
    <property type="entry name" value="PHM/PNGase_F_dom_sf"/>
</dbReference>
<evidence type="ECO:0000256" key="4">
    <source>
        <dbReference type="ARBA" id="ARBA00023033"/>
    </source>
</evidence>
<dbReference type="InterPro" id="IPR000945">
    <property type="entry name" value="DBH-like"/>
</dbReference>
<evidence type="ECO:0000256" key="1">
    <source>
        <dbReference type="ARBA" id="ARBA00022723"/>
    </source>
</evidence>
<gene>
    <name evidence="10" type="ORF">CUNI_LOCUS6989</name>
</gene>
<evidence type="ECO:0000256" key="7">
    <source>
        <dbReference type="SAM" id="SignalP"/>
    </source>
</evidence>
<proteinExistence type="predicted"/>
<dbReference type="InterPro" id="IPR000323">
    <property type="entry name" value="Cu2_ascorb_mOase_N"/>
</dbReference>
<evidence type="ECO:0000256" key="2">
    <source>
        <dbReference type="ARBA" id="ARBA00023002"/>
    </source>
</evidence>
<dbReference type="PANTHER" id="PTHR10157:SF23">
    <property type="entry name" value="MOXD1 HOMOLOG 1"/>
    <property type="match status" value="1"/>
</dbReference>
<feature type="domain" description="Copper type II ascorbate-dependent monooxygenase C-terminal" evidence="9">
    <location>
        <begin position="172"/>
        <end position="318"/>
    </location>
</feature>
<evidence type="ECO:0000256" key="3">
    <source>
        <dbReference type="ARBA" id="ARBA00023008"/>
    </source>
</evidence>
<sequence length="436" mass="48115">MFALVTTILMLTSTVSSAPKSPICDVTKDPDIKFVDIRLTKTKVPPILTSYVCQAQPIPLAMDVAYHAVAFEPIIENKDVVHHMLLFGCEKSVSEDPHACSGSDNVCRTFLVQWSMGIQGQICSHPDTGVRFGQDSLHSLSLQIHYNNAKLAAGLADSSGVRVYYTTRLRKYDAGNVQIGQNDLQIPPGVAAFPQYGFCSSDCTNKWLQQPIYLTRAHIHMHYVGDGGRLELVRNGQTVETIINDTTTFDYNNPPAHYFSDPVQVLPGDSLKVTCYYNTRDGGKYRNSTVYWDEGSSGEMCYAFITYFPRVPDFDQCIQFDVYDICSSHGGLVGGCSFGGFARSFKNILAESILSHCSLPSTNQNVSTSVVQQKADGLDLRILCSPSCEEAIQQMTGHPCMQNRVGSHMRRVYLAAVDSWQAVKVIIDTAAKHCAD</sequence>
<dbReference type="PROSITE" id="PS00084">
    <property type="entry name" value="CU2_MONOOXYGENASE_1"/>
    <property type="match status" value="1"/>
</dbReference>
<dbReference type="InterPro" id="IPR014784">
    <property type="entry name" value="Cu2_ascorb_mOase-like_C"/>
</dbReference>
<dbReference type="InterPro" id="IPR036939">
    <property type="entry name" value="Cu2_ascorb_mOase_N_sf"/>
</dbReference>
<protein>
    <recommendedName>
        <fullName evidence="12">Peptidylglycine monooxygenase</fullName>
    </recommendedName>
</protein>
<dbReference type="Gene3D" id="2.60.120.230">
    <property type="match status" value="1"/>
</dbReference>
<evidence type="ECO:0000259" key="9">
    <source>
        <dbReference type="Pfam" id="PF03712"/>
    </source>
</evidence>
<keyword evidence="3" id="KW-0186">Copper</keyword>
<dbReference type="GO" id="GO:0004500">
    <property type="term" value="F:dopamine beta-monooxygenase activity"/>
    <property type="evidence" value="ECO:0007669"/>
    <property type="project" value="InterPro"/>
</dbReference>
<keyword evidence="4" id="KW-0503">Monooxygenase</keyword>
<dbReference type="Proteomes" id="UP000678393">
    <property type="component" value="Unassembled WGS sequence"/>
</dbReference>
<dbReference type="Pfam" id="PF01082">
    <property type="entry name" value="Cu2_monooxygen"/>
    <property type="match status" value="1"/>
</dbReference>
<evidence type="ECO:0008006" key="12">
    <source>
        <dbReference type="Google" id="ProtNLM"/>
    </source>
</evidence>
<evidence type="ECO:0000256" key="5">
    <source>
        <dbReference type="ARBA" id="ARBA00023157"/>
    </source>
</evidence>
<keyword evidence="5" id="KW-1015">Disulfide bond</keyword>
<keyword evidence="2" id="KW-0560">Oxidoreductase</keyword>
<dbReference type="OrthoDB" id="10003276at2759"/>
<keyword evidence="1" id="KW-0479">Metal-binding</keyword>
<dbReference type="AlphaFoldDB" id="A0A8S3Z2F4"/>
<organism evidence="10 11">
    <name type="scientific">Candidula unifasciata</name>
    <dbReference type="NCBI Taxonomy" id="100452"/>
    <lineage>
        <taxon>Eukaryota</taxon>
        <taxon>Metazoa</taxon>
        <taxon>Spiralia</taxon>
        <taxon>Lophotrochozoa</taxon>
        <taxon>Mollusca</taxon>
        <taxon>Gastropoda</taxon>
        <taxon>Heterobranchia</taxon>
        <taxon>Euthyneura</taxon>
        <taxon>Panpulmonata</taxon>
        <taxon>Eupulmonata</taxon>
        <taxon>Stylommatophora</taxon>
        <taxon>Helicina</taxon>
        <taxon>Helicoidea</taxon>
        <taxon>Geomitridae</taxon>
        <taxon>Candidula</taxon>
    </lineage>
</organism>
<keyword evidence="11" id="KW-1185">Reference proteome</keyword>
<evidence type="ECO:0000313" key="11">
    <source>
        <dbReference type="Proteomes" id="UP000678393"/>
    </source>
</evidence>
<keyword evidence="6" id="KW-0325">Glycoprotein</keyword>
<feature type="domain" description="Copper type II ascorbate-dependent monooxygenase N-terminal" evidence="8">
    <location>
        <begin position="36"/>
        <end position="151"/>
    </location>
</feature>
<name>A0A8S3Z2F4_9EUPU</name>
<accession>A0A8S3Z2F4</accession>
<dbReference type="Gene3D" id="2.60.120.310">
    <property type="entry name" value="Copper type II, ascorbate-dependent monooxygenase, N-terminal domain"/>
    <property type="match status" value="1"/>
</dbReference>
<dbReference type="InterPro" id="IPR020611">
    <property type="entry name" value="Cu2_ascorb_mOase_CS-1"/>
</dbReference>
<dbReference type="SUPFAM" id="SSF49742">
    <property type="entry name" value="PHM/PNGase F"/>
    <property type="match status" value="2"/>
</dbReference>
<dbReference type="InterPro" id="IPR024548">
    <property type="entry name" value="Cu2_monoox_C"/>
</dbReference>